<proteinExistence type="predicted"/>
<dbReference type="AlphaFoldDB" id="A0A6N0JPY8"/>
<dbReference type="Proteomes" id="UP000509782">
    <property type="component" value="Chromosome"/>
</dbReference>
<dbReference type="EMBL" id="CP054569">
    <property type="protein sequence ID" value="QKQ49229.1"/>
    <property type="molecule type" value="Genomic_DNA"/>
</dbReference>
<organism evidence="1 2">
    <name type="scientific">Achromobacter denitrificans</name>
    <name type="common">Alcaligenes denitrificans</name>
    <dbReference type="NCBI Taxonomy" id="32002"/>
    <lineage>
        <taxon>Bacteria</taxon>
        <taxon>Pseudomonadati</taxon>
        <taxon>Pseudomonadota</taxon>
        <taxon>Betaproteobacteria</taxon>
        <taxon>Burkholderiales</taxon>
        <taxon>Alcaligenaceae</taxon>
        <taxon>Achromobacter</taxon>
    </lineage>
</organism>
<protein>
    <submittedName>
        <fullName evidence="1">Uncharacterized protein</fullName>
    </submittedName>
</protein>
<accession>A0A6N0JPY8</accession>
<evidence type="ECO:0000313" key="1">
    <source>
        <dbReference type="EMBL" id="QKQ49229.1"/>
    </source>
</evidence>
<sequence>MKVSIGARKKLHILGNSLKKTDINVSTHVDARAPKARRRPAAQEGWRAVASCAAGSGFSARPPPCGLPGDVLDGFFPIFRISARAAENVFDCVENVAVGHGTAERCQYPESTAKSSTARPSDKWFFFFPIA</sequence>
<name>A0A6N0JPY8_ACHDE</name>
<evidence type="ECO:0000313" key="2">
    <source>
        <dbReference type="Proteomes" id="UP000509782"/>
    </source>
</evidence>
<dbReference type="RefSeq" id="WP_174716920.1">
    <property type="nucleotide sequence ID" value="NZ_CP054569.1"/>
</dbReference>
<reference evidence="1 2" key="1">
    <citation type="submission" date="2020-05" db="EMBL/GenBank/DDBJ databases">
        <title>FDA dAtabase for Regulatory Grade micrObial Sequences (FDA-ARGOS): Supporting development and validation of Infectious Disease Dx tests.</title>
        <authorList>
            <person name="Sproer C."/>
            <person name="Gronow S."/>
            <person name="Severitt S."/>
            <person name="Schroder I."/>
            <person name="Tallon L."/>
            <person name="Sadzewicz L."/>
            <person name="Zhao X."/>
            <person name="Vavikolanu K."/>
            <person name="Mehta A."/>
            <person name="Aluvathingal J."/>
            <person name="Nadendla S."/>
            <person name="Myers T."/>
            <person name="Yan Y."/>
            <person name="Sichtig H."/>
        </authorList>
    </citation>
    <scope>NUCLEOTIDE SEQUENCE [LARGE SCALE GENOMIC DNA]</scope>
    <source>
        <strain evidence="1 2">FDAARGOS_787</strain>
    </source>
</reference>
<gene>
    <name evidence="1" type="ORF">FOC81_21980</name>
</gene>